<evidence type="ECO:0000256" key="1">
    <source>
        <dbReference type="ARBA" id="ARBA00022679"/>
    </source>
</evidence>
<dbReference type="CDD" id="cd04301">
    <property type="entry name" value="NAT_SF"/>
    <property type="match status" value="1"/>
</dbReference>
<dbReference type="AlphaFoldDB" id="A0A132N303"/>
<dbReference type="PANTHER" id="PTHR43877">
    <property type="entry name" value="AMINOALKYLPHOSPHONATE N-ACETYLTRANSFERASE-RELATED-RELATED"/>
    <property type="match status" value="1"/>
</dbReference>
<dbReference type="PATRIC" id="fig|1469144.8.peg.3999"/>
<dbReference type="EMBL" id="JYIJ01000015">
    <property type="protein sequence ID" value="KWX04509.1"/>
    <property type="molecule type" value="Genomic_DNA"/>
</dbReference>
<protein>
    <submittedName>
        <fullName evidence="4">GCN5 family acetyltransferase</fullName>
    </submittedName>
</protein>
<dbReference type="SUPFAM" id="SSF55729">
    <property type="entry name" value="Acyl-CoA N-acyltransferases (Nat)"/>
    <property type="match status" value="1"/>
</dbReference>
<dbReference type="Proteomes" id="UP000070598">
    <property type="component" value="Unassembled WGS sequence"/>
</dbReference>
<gene>
    <name evidence="4" type="ORF">TH66_08095</name>
    <name evidence="5" type="ORF">TR74_11590</name>
</gene>
<evidence type="ECO:0000313" key="6">
    <source>
        <dbReference type="Proteomes" id="UP000070598"/>
    </source>
</evidence>
<dbReference type="Proteomes" id="UP000070659">
    <property type="component" value="Unassembled WGS sequence"/>
</dbReference>
<dbReference type="Pfam" id="PF00583">
    <property type="entry name" value="Acetyltransf_1"/>
    <property type="match status" value="1"/>
</dbReference>
<dbReference type="GO" id="GO:0016747">
    <property type="term" value="F:acyltransferase activity, transferring groups other than amino-acyl groups"/>
    <property type="evidence" value="ECO:0007669"/>
    <property type="project" value="InterPro"/>
</dbReference>
<reference evidence="4 7" key="1">
    <citation type="submission" date="2015-02" db="EMBL/GenBank/DDBJ databases">
        <title>Physiological reanalysis, assessment of diazotrophy, and genome sequences of multiple isolates of Streptomyces thermoautotrophicus.</title>
        <authorList>
            <person name="MacKellar D.C."/>
            <person name="Lieber L."/>
            <person name="Norman J."/>
            <person name="Bolger A."/>
            <person name="Tobin C."/>
            <person name="Murray J.W."/>
            <person name="Prell J."/>
        </authorList>
    </citation>
    <scope>NUCLEOTIDE SEQUENCE [LARGE SCALE GENOMIC DNA]</scope>
    <source>
        <strain evidence="4 7">UBT1</strain>
    </source>
</reference>
<evidence type="ECO:0000256" key="2">
    <source>
        <dbReference type="ARBA" id="ARBA00023315"/>
    </source>
</evidence>
<dbReference type="PROSITE" id="PS51186">
    <property type="entry name" value="GNAT"/>
    <property type="match status" value="1"/>
</dbReference>
<keyword evidence="2" id="KW-0012">Acyltransferase</keyword>
<dbReference type="OrthoDB" id="5243635at2"/>
<dbReference type="EMBL" id="JYIK01000887">
    <property type="protein sequence ID" value="KWX09108.1"/>
    <property type="molecule type" value="Genomic_DNA"/>
</dbReference>
<keyword evidence="1 4" id="KW-0808">Transferase</keyword>
<accession>A0A132N303</accession>
<organism evidence="4 7">
    <name type="scientific">Carbonactinospora thermoautotrophica</name>
    <dbReference type="NCBI Taxonomy" id="1469144"/>
    <lineage>
        <taxon>Bacteria</taxon>
        <taxon>Bacillati</taxon>
        <taxon>Actinomycetota</taxon>
        <taxon>Actinomycetes</taxon>
        <taxon>Kitasatosporales</taxon>
        <taxon>Carbonactinosporaceae</taxon>
        <taxon>Carbonactinospora</taxon>
    </lineage>
</organism>
<dbReference type="RefSeq" id="WP_066885555.1">
    <property type="nucleotide sequence ID" value="NZ_JYIJ01000015.1"/>
</dbReference>
<reference evidence="6" key="2">
    <citation type="submission" date="2015-02" db="EMBL/GenBank/DDBJ databases">
        <title>Physiological reanalysis, assessment of diazotrophy, and genome sequences of multiple isolates of Streptomyces thermoautotrophicus.</title>
        <authorList>
            <person name="MacKellar D.C."/>
            <person name="Lieber L."/>
            <person name="Norman J."/>
            <person name="Bolger A."/>
            <person name="Tobin C."/>
            <person name="Murray J.W."/>
            <person name="Friesen M."/>
            <person name="Prell J."/>
        </authorList>
    </citation>
    <scope>NUCLEOTIDE SEQUENCE [LARGE SCALE GENOMIC DNA]</scope>
    <source>
        <strain evidence="6">UBT1</strain>
    </source>
</reference>
<evidence type="ECO:0000313" key="5">
    <source>
        <dbReference type="EMBL" id="KWX09108.1"/>
    </source>
</evidence>
<evidence type="ECO:0000313" key="7">
    <source>
        <dbReference type="Proteomes" id="UP000070659"/>
    </source>
</evidence>
<dbReference type="InterPro" id="IPR050832">
    <property type="entry name" value="Bact_Acetyltransf"/>
</dbReference>
<name>A0A132N303_9ACTN</name>
<evidence type="ECO:0000313" key="4">
    <source>
        <dbReference type="EMBL" id="KWX04509.1"/>
    </source>
</evidence>
<dbReference type="Gene3D" id="3.40.630.30">
    <property type="match status" value="1"/>
</dbReference>
<comment type="caution">
    <text evidence="4">The sequence shown here is derived from an EMBL/GenBank/DDBJ whole genome shotgun (WGS) entry which is preliminary data.</text>
</comment>
<dbReference type="InterPro" id="IPR016181">
    <property type="entry name" value="Acyl_CoA_acyltransferase"/>
</dbReference>
<dbReference type="InterPro" id="IPR000182">
    <property type="entry name" value="GNAT_dom"/>
</dbReference>
<feature type="domain" description="N-acetyltransferase" evidence="3">
    <location>
        <begin position="4"/>
        <end position="172"/>
    </location>
</feature>
<evidence type="ECO:0000259" key="3">
    <source>
        <dbReference type="PROSITE" id="PS51186"/>
    </source>
</evidence>
<sequence>MADVSVRPARPEDAQAVGQVQLRAWRAAYADVLPAKLLAELTAEALAERWRQAVTERPSPRHHVLVAVEAGQIVGFAAFGPAEDPDRDAAHDGELYTLLVDPAAGRRGHGSRLLAATADLLREDGCRTAVTWVLSTDDVLRRFLTEAGWAPDGSRRDLDLLGDGTRLARQVRLHTDLRQD</sequence>
<proteinExistence type="predicted"/>